<accession>A0ABT7WDI3</accession>
<keyword evidence="2 3" id="KW-0802">TPR repeat</keyword>
<keyword evidence="1" id="KW-0677">Repeat</keyword>
<dbReference type="PANTHER" id="PTHR44858">
    <property type="entry name" value="TETRATRICOPEPTIDE REPEAT PROTEIN 6"/>
    <property type="match status" value="1"/>
</dbReference>
<dbReference type="Gene3D" id="1.25.40.10">
    <property type="entry name" value="Tetratricopeptide repeat domain"/>
    <property type="match status" value="8"/>
</dbReference>
<dbReference type="Pfam" id="PF12895">
    <property type="entry name" value="ANAPC3"/>
    <property type="match status" value="1"/>
</dbReference>
<dbReference type="InterPro" id="IPR050498">
    <property type="entry name" value="Ycf3"/>
</dbReference>
<dbReference type="PANTHER" id="PTHR44858:SF1">
    <property type="entry name" value="UDP-N-ACETYLGLUCOSAMINE--PEPTIDE N-ACETYLGLUCOSAMINYLTRANSFERASE SPINDLY-RELATED"/>
    <property type="match status" value="1"/>
</dbReference>
<proteinExistence type="predicted"/>
<feature type="repeat" description="TPR" evidence="3">
    <location>
        <begin position="313"/>
        <end position="346"/>
    </location>
</feature>
<dbReference type="Proteomes" id="UP001174839">
    <property type="component" value="Unassembled WGS sequence"/>
</dbReference>
<evidence type="ECO:0000256" key="2">
    <source>
        <dbReference type="ARBA" id="ARBA00022803"/>
    </source>
</evidence>
<evidence type="ECO:0000256" key="1">
    <source>
        <dbReference type="ARBA" id="ARBA00022737"/>
    </source>
</evidence>
<comment type="caution">
    <text evidence="4">The sequence shown here is derived from an EMBL/GenBank/DDBJ whole genome shotgun (WGS) entry which is preliminary data.</text>
</comment>
<dbReference type="SMART" id="SM00028">
    <property type="entry name" value="TPR"/>
    <property type="match status" value="11"/>
</dbReference>
<dbReference type="SMART" id="SM00671">
    <property type="entry name" value="SEL1"/>
    <property type="match status" value="4"/>
</dbReference>
<evidence type="ECO:0000256" key="3">
    <source>
        <dbReference type="PROSITE-ProRule" id="PRU00339"/>
    </source>
</evidence>
<feature type="repeat" description="TPR" evidence="3">
    <location>
        <begin position="646"/>
        <end position="679"/>
    </location>
</feature>
<feature type="repeat" description="TPR" evidence="3">
    <location>
        <begin position="278"/>
        <end position="311"/>
    </location>
</feature>
<organism evidence="4 5">
    <name type="scientific">Robiginitalea aurantiaca</name>
    <dbReference type="NCBI Taxonomy" id="3056915"/>
    <lineage>
        <taxon>Bacteria</taxon>
        <taxon>Pseudomonadati</taxon>
        <taxon>Bacteroidota</taxon>
        <taxon>Flavobacteriia</taxon>
        <taxon>Flavobacteriales</taxon>
        <taxon>Flavobacteriaceae</taxon>
        <taxon>Robiginitalea</taxon>
    </lineage>
</organism>
<sequence length="1005" mass="114209">MEKPYIALAVLLMATAICLGQETMVYTHDESPYQQAFNLYRNKQYQAAQTLFESVLATSQDEQTRANSAYYIANAAVRLNQLGADRLMESFVADYPTSTKRNSAFMDVADYYFENGRYPYALKWYNKADPGSLNRSERERFDFRKGYALFNSNKPGQAEPYFQRVSSSAEYGSQAKYYLGYIAYQQDDYQEANERFDQIADQEVLQEKLSYYQADMNFKLGNFREAITQAEQQLSKANRREVSELNKIIGESYFNLKEYEAAAPYLEQYQGKGGKWSNTDYYQLGYAYYKQGDYANAIGQFNKIVDGADFVAQNAYYHLAECYLNLDKKQEALNAFRNASQMEFDAEIRKDAYLNYARLSYEQGNAYESVSEVLQGYLQTYPGDGNEAEIKKLLIDSYLSTRDFKGALALLEEKESFASPETYQKVAYYRGVEVFLEEDYQGALALFERSLSRGGDPVFKARAQYWKAEAAFELGRFEEALTAYTQFGKLPASSALEEYKGLDYQIGYAHFKRNDYENAARYFEKYTRSGGTGDQNADALMRLGDSYFVSSSYRDAIAAYDRARSSGSPDPDYADFQKALSLGFLGREGEKQQALTAFIDAYPKSTLKDDAYLELGNSFVQEGKSSEAIAAYDRLISEYRMSSLVPTAMMRKGLVFYNRGDNREALEVFKEVTRVYPDSDQAVQAVQTAKLIYVDLGEVDAYAQWVRGLDYVEVSDQELETASYDAAEKQYLDGNATRAEKAFEAYLKEFPGGSRHIEARFRLATLYFQRGETEKALEPFKMVAESGTGEMAEQALTRVCEILISGEGYPQAIPYLKRLEAIADIPQNRTYAQSNLMKAYFENKQYSEVLEYAQKVLDNPSLNDRIRSDARLMTARAAMETGDATKAREAYALVLETGGREAKAEALYYKAFFEREDGDPEASNASLQELVRDYATYRQWGGKGLIVMALNYDQLDDAFQATYILESVVANFEDFPDIASEAGRELSKIKTREATRNASIKPEGN</sequence>
<keyword evidence="5" id="KW-1185">Reference proteome</keyword>
<name>A0ABT7WDI3_9FLAO</name>
<evidence type="ECO:0000313" key="5">
    <source>
        <dbReference type="Proteomes" id="UP001174839"/>
    </source>
</evidence>
<dbReference type="SUPFAM" id="SSF48452">
    <property type="entry name" value="TPR-like"/>
    <property type="match status" value="4"/>
</dbReference>
<evidence type="ECO:0000313" key="4">
    <source>
        <dbReference type="EMBL" id="MDM9630977.1"/>
    </source>
</evidence>
<dbReference type="InterPro" id="IPR019734">
    <property type="entry name" value="TPR_rpt"/>
</dbReference>
<dbReference type="SUPFAM" id="SSF81901">
    <property type="entry name" value="HCP-like"/>
    <property type="match status" value="1"/>
</dbReference>
<reference evidence="4" key="1">
    <citation type="submission" date="2023-06" db="EMBL/GenBank/DDBJ databases">
        <title>Robiginitalea aurantiacus sp. nov. and Algoriphagus sediminis sp. nov., isolated from coastal sediment.</title>
        <authorList>
            <person name="Zhou Z.Y."/>
            <person name="An J."/>
            <person name="Jia Y.W."/>
            <person name="Du Z.J."/>
        </authorList>
    </citation>
    <scope>NUCLEOTIDE SEQUENCE</scope>
    <source>
        <strain evidence="4">M39</strain>
    </source>
</reference>
<dbReference type="RefSeq" id="WP_289724337.1">
    <property type="nucleotide sequence ID" value="NZ_JAUDUY010000002.1"/>
</dbReference>
<dbReference type="InterPro" id="IPR011990">
    <property type="entry name" value="TPR-like_helical_dom_sf"/>
</dbReference>
<dbReference type="EMBL" id="JAUDUY010000002">
    <property type="protein sequence ID" value="MDM9630977.1"/>
    <property type="molecule type" value="Genomic_DNA"/>
</dbReference>
<dbReference type="Pfam" id="PF13432">
    <property type="entry name" value="TPR_16"/>
    <property type="match status" value="5"/>
</dbReference>
<dbReference type="InterPro" id="IPR006597">
    <property type="entry name" value="Sel1-like"/>
</dbReference>
<gene>
    <name evidence="4" type="ORF">QU605_05825</name>
</gene>
<protein>
    <submittedName>
        <fullName evidence="4">Tetratricopeptide repeat protein</fullName>
    </submittedName>
</protein>
<dbReference type="PROSITE" id="PS50005">
    <property type="entry name" value="TPR"/>
    <property type="match status" value="3"/>
</dbReference>